<feature type="signal peptide" evidence="2">
    <location>
        <begin position="1"/>
        <end position="24"/>
    </location>
</feature>
<feature type="chain" id="PRO_5042284071" evidence="2">
    <location>
        <begin position="25"/>
        <end position="1004"/>
    </location>
</feature>
<keyword evidence="2" id="KW-0732">Signal</keyword>
<dbReference type="Proteomes" id="UP001221413">
    <property type="component" value="Unassembled WGS sequence"/>
</dbReference>
<feature type="compositionally biased region" description="Low complexity" evidence="1">
    <location>
        <begin position="469"/>
        <end position="484"/>
    </location>
</feature>
<organism evidence="3 4">
    <name type="scientific">Drechslerella dactyloides</name>
    <name type="common">Nematode-trapping fungus</name>
    <name type="synonym">Arthrobotrys dactyloides</name>
    <dbReference type="NCBI Taxonomy" id="74499"/>
    <lineage>
        <taxon>Eukaryota</taxon>
        <taxon>Fungi</taxon>
        <taxon>Dikarya</taxon>
        <taxon>Ascomycota</taxon>
        <taxon>Pezizomycotina</taxon>
        <taxon>Orbiliomycetes</taxon>
        <taxon>Orbiliales</taxon>
        <taxon>Orbiliaceae</taxon>
        <taxon>Drechslerella</taxon>
    </lineage>
</organism>
<feature type="compositionally biased region" description="Basic and acidic residues" evidence="1">
    <location>
        <begin position="761"/>
        <end position="771"/>
    </location>
</feature>
<reference evidence="3" key="1">
    <citation type="submission" date="2023-01" db="EMBL/GenBank/DDBJ databases">
        <title>The chitinases involved in constricting ring structure development in the nematode-trapping fungus Drechslerella dactyloides.</title>
        <authorList>
            <person name="Wang R."/>
            <person name="Zhang L."/>
            <person name="Tang P."/>
            <person name="Li S."/>
            <person name="Liang L."/>
        </authorList>
    </citation>
    <scope>NUCLEOTIDE SEQUENCE</scope>
    <source>
        <strain evidence="3">YMF1.00031</strain>
    </source>
</reference>
<feature type="region of interest" description="Disordered" evidence="1">
    <location>
        <begin position="757"/>
        <end position="779"/>
    </location>
</feature>
<name>A0AAD6J306_DREDA</name>
<feature type="region of interest" description="Disordered" evidence="1">
    <location>
        <begin position="704"/>
        <end position="728"/>
    </location>
</feature>
<feature type="compositionally biased region" description="Basic and acidic residues" evidence="1">
    <location>
        <begin position="619"/>
        <end position="631"/>
    </location>
</feature>
<dbReference type="AlphaFoldDB" id="A0AAD6J306"/>
<feature type="region of interest" description="Disordered" evidence="1">
    <location>
        <begin position="600"/>
        <end position="647"/>
    </location>
</feature>
<protein>
    <submittedName>
        <fullName evidence="3">Uncharacterized protein</fullName>
    </submittedName>
</protein>
<evidence type="ECO:0000313" key="4">
    <source>
        <dbReference type="Proteomes" id="UP001221413"/>
    </source>
</evidence>
<keyword evidence="4" id="KW-1185">Reference proteome</keyword>
<evidence type="ECO:0000256" key="1">
    <source>
        <dbReference type="SAM" id="MobiDB-lite"/>
    </source>
</evidence>
<proteinExistence type="predicted"/>
<feature type="region of interest" description="Disordered" evidence="1">
    <location>
        <begin position="808"/>
        <end position="843"/>
    </location>
</feature>
<gene>
    <name evidence="3" type="ORF">Dda_3082</name>
</gene>
<comment type="caution">
    <text evidence="3">The sequence shown here is derived from an EMBL/GenBank/DDBJ whole genome shotgun (WGS) entry which is preliminary data.</text>
</comment>
<accession>A0AAD6J306</accession>
<sequence>MKVSWLASGALIGSGVLFGLVAEAAPGNLYKRNPYDGSDPSTSSEAPSTPAGYNYGYVTSTSLAAESTSQTKEPHVSGYAPPCPDWVLCPSCPGGYYCPSTASQASPTDHSLVIVPTCTSWKACPQCRGGYKCWKPKSSSTEAIAETTSSALTVTPSCYPWEYCYNCVGGYICPGPPTTTTPTTSSNTPTAPGSKYYSKTPGWSPGGPNPYPPSTTYYIGLPTTTLVVAPTCSEYVLCPVCQSGYYCPSESPSPTANSGPKYYYSGSANPENPTPTVPPCDVYVFCPECELGYSCVVDTTRSPSQGYQGYITEATANPIISNPYPTYGPTPSIDATYASASDSPSYGYATVPVPAVPTCANYILCPTCPLGYYCAATVEPTFASSTKYGVVPTGIIESVYSTAIIPPSYAPPNSCPGVIKTVTVTKTRDIYRIYDTCGTDPYALVSSFIVPTVTVTNCDSSTPSPIVYTSPAAETSSASEPGSPFNKPQTTRNFRKSNSSNQMFTSLLAPASPPLSADVSESNSMDMDPSTVTWERATALVENQKVQSFYEKPVYSKTGQIISHGKVVTKTVTMTITTTIASTEVLHPGEEGYQASIERYKKQQEEQRQKPQDQSPLEETLKHDSKTESKSFPEVFSPEETTNEERRDFFVLNQNARMQEHLRRANYHSPSPSPPMSPISNPMRQECSMALDLLYPPPRPRSNSMPAIHPDRNTPLLKQQPRRRSVYQSELPCRRDLKFLSSVRHLYTREKMRRRAVNRTLRNDSEHDGDKSNAATGGSLYLKTKTKRWTRPAVTVHQDKTAVTAVLVDEQPLPSDTAKPNLGTDCEDNSTSPDTPTSPSEQETIVRDISTLDIKPTTAPLYAPLYEPTIFPQPADASYSFWRQQALGAHALNSTHTPTHCPRLTGQCCRCGARGRCRHLIPEHLVHDATLYPYTQYSGAYSPHAAWDLPRYTRCPCGRDCRCECLVKTLALEEAARQQDEQTLHVYLLPRLHRWTCMFAARMG</sequence>
<evidence type="ECO:0000256" key="2">
    <source>
        <dbReference type="SAM" id="SignalP"/>
    </source>
</evidence>
<feature type="compositionally biased region" description="Basic and acidic residues" evidence="1">
    <location>
        <begin position="600"/>
        <end position="611"/>
    </location>
</feature>
<feature type="compositionally biased region" description="Polar residues" evidence="1">
    <location>
        <begin position="486"/>
        <end position="505"/>
    </location>
</feature>
<feature type="compositionally biased region" description="Low complexity" evidence="1">
    <location>
        <begin position="830"/>
        <end position="840"/>
    </location>
</feature>
<feature type="compositionally biased region" description="Low complexity" evidence="1">
    <location>
        <begin position="506"/>
        <end position="517"/>
    </location>
</feature>
<feature type="region of interest" description="Disordered" evidence="1">
    <location>
        <begin position="469"/>
        <end position="529"/>
    </location>
</feature>
<dbReference type="EMBL" id="JAQGDS010000003">
    <property type="protein sequence ID" value="KAJ6262275.1"/>
    <property type="molecule type" value="Genomic_DNA"/>
</dbReference>
<feature type="compositionally biased region" description="Polar residues" evidence="1">
    <location>
        <begin position="519"/>
        <end position="529"/>
    </location>
</feature>
<evidence type="ECO:0000313" key="3">
    <source>
        <dbReference type="EMBL" id="KAJ6262275.1"/>
    </source>
</evidence>